<comment type="caution">
    <text evidence="12">The sequence shown here is derived from an EMBL/GenBank/DDBJ whole genome shotgun (WGS) entry which is preliminary data.</text>
</comment>
<keyword evidence="13" id="KW-1185">Reference proteome</keyword>
<protein>
    <submittedName>
        <fullName evidence="12">Porin</fullName>
    </submittedName>
</protein>
<evidence type="ECO:0000256" key="5">
    <source>
        <dbReference type="ARBA" id="ARBA00022692"/>
    </source>
</evidence>
<dbReference type="Gene3D" id="2.40.160.10">
    <property type="entry name" value="Porin"/>
    <property type="match status" value="1"/>
</dbReference>
<comment type="subunit">
    <text evidence="2">Homotrimer.</text>
</comment>
<dbReference type="Pfam" id="PF00267">
    <property type="entry name" value="Porin_1"/>
    <property type="match status" value="1"/>
</dbReference>
<keyword evidence="3" id="KW-0813">Transport</keyword>
<dbReference type="EMBL" id="JARWAM010000002">
    <property type="protein sequence ID" value="MDR5904301.1"/>
    <property type="molecule type" value="Genomic_DNA"/>
</dbReference>
<evidence type="ECO:0000256" key="9">
    <source>
        <dbReference type="ARBA" id="ARBA00023136"/>
    </source>
</evidence>
<feature type="signal peptide" evidence="11">
    <location>
        <begin position="1"/>
        <end position="22"/>
    </location>
</feature>
<reference evidence="12 13" key="1">
    <citation type="submission" date="2023-04" db="EMBL/GenBank/DDBJ databases">
        <title>A long-awaited taxogenomic arrangement of the family Halomonadaceae.</title>
        <authorList>
            <person name="De La Haba R."/>
            <person name="Chuvochina M."/>
            <person name="Wittouck S."/>
            <person name="Arahal D.R."/>
            <person name="Sanchez-Porro C."/>
            <person name="Hugenholtz P."/>
            <person name="Ventosa A."/>
        </authorList>
    </citation>
    <scope>NUCLEOTIDE SEQUENCE [LARGE SCALE GENOMIC DNA]</scope>
    <source>
        <strain evidence="12 13">DSM 26770</strain>
    </source>
</reference>
<accession>A0ABU1HAA2</accession>
<evidence type="ECO:0000313" key="12">
    <source>
        <dbReference type="EMBL" id="MDR5904301.1"/>
    </source>
</evidence>
<dbReference type="InterPro" id="IPR050298">
    <property type="entry name" value="Gram-neg_bact_OMP"/>
</dbReference>
<dbReference type="InterPro" id="IPR033900">
    <property type="entry name" value="Gram_neg_porin_domain"/>
</dbReference>
<dbReference type="RefSeq" id="WP_309716951.1">
    <property type="nucleotide sequence ID" value="NZ_JARWAM010000002.1"/>
</dbReference>
<keyword evidence="4" id="KW-1134">Transmembrane beta strand</keyword>
<evidence type="ECO:0000256" key="4">
    <source>
        <dbReference type="ARBA" id="ARBA00022452"/>
    </source>
</evidence>
<keyword evidence="10" id="KW-0998">Cell outer membrane</keyword>
<evidence type="ECO:0000256" key="11">
    <source>
        <dbReference type="SAM" id="SignalP"/>
    </source>
</evidence>
<evidence type="ECO:0000256" key="2">
    <source>
        <dbReference type="ARBA" id="ARBA00011233"/>
    </source>
</evidence>
<evidence type="ECO:0000256" key="8">
    <source>
        <dbReference type="ARBA" id="ARBA00023114"/>
    </source>
</evidence>
<dbReference type="PANTHER" id="PTHR34501:SF9">
    <property type="entry name" value="MAJOR OUTER MEMBRANE PROTEIN P.IA"/>
    <property type="match status" value="1"/>
</dbReference>
<proteinExistence type="predicted"/>
<keyword evidence="7" id="KW-0406">Ion transport</keyword>
<evidence type="ECO:0000256" key="3">
    <source>
        <dbReference type="ARBA" id="ARBA00022448"/>
    </source>
</evidence>
<dbReference type="InterPro" id="IPR023614">
    <property type="entry name" value="Porin_dom_sf"/>
</dbReference>
<sequence>MKKTLLATAIAGALGVSAAAQAATVYSQDGTEVDVYGRIVIQAVTGGEEGTEVKESGSRIENNGSRLGFRARNEVNSDMSVFANMEFRFNGAARSGGLTDTRQSFVGVQSQQFGRVWVGNFNSIYYNAVGSVFDVPENDGWTTFGSVDNSSHGNSLAYSTPVLEGFQAHLQVKHYSGNDQEQGAGDNSSTTSSQAAVSYTWQDLYIAAGYDQNRDYNRVDGPGHASGDGVGDELANAGRHSDEALWGVVASYQFTPAFSGRLGYETSSSNDSRLEETTGDAQFQYLGRDIVSVGATFDYGMGEIYGQYARVSWDDTEATGSISSSNQWMLGANYRFSQPMYVFAEVFDADFDRDDAISDLNDDLQYTVGVRYDF</sequence>
<dbReference type="InterPro" id="IPR001702">
    <property type="entry name" value="Porin_Gram-ve"/>
</dbReference>
<dbReference type="PANTHER" id="PTHR34501">
    <property type="entry name" value="PROTEIN YDDL-RELATED"/>
    <property type="match status" value="1"/>
</dbReference>
<evidence type="ECO:0000256" key="6">
    <source>
        <dbReference type="ARBA" id="ARBA00022729"/>
    </source>
</evidence>
<dbReference type="CDD" id="cd00342">
    <property type="entry name" value="gram_neg_porins"/>
    <property type="match status" value="1"/>
</dbReference>
<evidence type="ECO:0000313" key="13">
    <source>
        <dbReference type="Proteomes" id="UP001251374"/>
    </source>
</evidence>
<evidence type="ECO:0000256" key="7">
    <source>
        <dbReference type="ARBA" id="ARBA00023065"/>
    </source>
</evidence>
<keyword evidence="8" id="KW-0626">Porin</keyword>
<name>A0ABU1HAA2_9GAMM</name>
<evidence type="ECO:0000256" key="10">
    <source>
        <dbReference type="ARBA" id="ARBA00023237"/>
    </source>
</evidence>
<dbReference type="PRINTS" id="PR00182">
    <property type="entry name" value="ECOLNEIPORIN"/>
</dbReference>
<organism evidence="12 13">
    <name type="scientific">Franzmannia qiaohouensis</name>
    <dbReference type="NCBI Taxonomy" id="1329370"/>
    <lineage>
        <taxon>Bacteria</taxon>
        <taxon>Pseudomonadati</taxon>
        <taxon>Pseudomonadota</taxon>
        <taxon>Gammaproteobacteria</taxon>
        <taxon>Oceanospirillales</taxon>
        <taxon>Halomonadaceae</taxon>
        <taxon>Franzmannia</taxon>
    </lineage>
</organism>
<keyword evidence="9" id="KW-0472">Membrane</keyword>
<comment type="subcellular location">
    <subcellularLocation>
        <location evidence="1">Cell outer membrane</location>
        <topology evidence="1">Multi-pass membrane protein</topology>
    </subcellularLocation>
</comment>
<evidence type="ECO:0000256" key="1">
    <source>
        <dbReference type="ARBA" id="ARBA00004571"/>
    </source>
</evidence>
<gene>
    <name evidence="12" type="ORF">QC821_03330</name>
</gene>
<dbReference type="SUPFAM" id="SSF56935">
    <property type="entry name" value="Porins"/>
    <property type="match status" value="1"/>
</dbReference>
<keyword evidence="5" id="KW-0812">Transmembrane</keyword>
<dbReference type="Proteomes" id="UP001251374">
    <property type="component" value="Unassembled WGS sequence"/>
</dbReference>
<keyword evidence="6 11" id="KW-0732">Signal</keyword>
<feature type="chain" id="PRO_5046471069" evidence="11">
    <location>
        <begin position="23"/>
        <end position="374"/>
    </location>
</feature>